<accession>A0A2S0WQK2</accession>
<dbReference type="Gene3D" id="3.90.176.10">
    <property type="entry name" value="Toxin ADP-ribosyltransferase, Chain A, domain 1"/>
    <property type="match status" value="1"/>
</dbReference>
<dbReference type="EMBL" id="CP026952">
    <property type="protein sequence ID" value="AWB93601.1"/>
    <property type="molecule type" value="Genomic_DNA"/>
</dbReference>
<keyword evidence="2" id="KW-1185">Reference proteome</keyword>
<protein>
    <submittedName>
        <fullName evidence="1">Uncharacterized protein</fullName>
    </submittedName>
</protein>
<evidence type="ECO:0000313" key="2">
    <source>
        <dbReference type="Proteomes" id="UP000244384"/>
    </source>
</evidence>
<gene>
    <name evidence="1" type="ORF">C3E78_16060</name>
</gene>
<proteinExistence type="predicted"/>
<dbReference type="RefSeq" id="WP_108580119.1">
    <property type="nucleotide sequence ID" value="NZ_CP026952.1"/>
</dbReference>
<organism evidence="1 2">
    <name type="scientific">Aeromicrobium chenweiae</name>
    <dbReference type="NCBI Taxonomy" id="2079793"/>
    <lineage>
        <taxon>Bacteria</taxon>
        <taxon>Bacillati</taxon>
        <taxon>Actinomycetota</taxon>
        <taxon>Actinomycetes</taxon>
        <taxon>Propionibacteriales</taxon>
        <taxon>Nocardioidaceae</taxon>
        <taxon>Aeromicrobium</taxon>
    </lineage>
</organism>
<dbReference type="AlphaFoldDB" id="A0A2S0WQK2"/>
<evidence type="ECO:0000313" key="1">
    <source>
        <dbReference type="EMBL" id="AWB93601.1"/>
    </source>
</evidence>
<sequence length="270" mass="29990">MTQPWPSGRLTSLASLRSLPGHTGMSFRGIDPESGSSDPPTRASVGLVPTSLDLRIATENFATVRYYAIIGSGARNTEEVSPHPHERERLYLPPSRFDVIGAVDHDRASAVVVQQVGSPAWEPWVKIRSLIERHLELAWNRPAVEIASPGRFVGDLSGRDLPLLRPSFLQNGATVRVGSHEHYGWTEQTWTIQGLHPGPYAVHEFLQVSADEGSRQMFLRRRFDDPDWTTTAPGETQVASWLGPALPDGEPFEPARRNPTSWLYVKVRSS</sequence>
<dbReference type="KEGG" id="aez:C3E78_16060"/>
<name>A0A2S0WQK2_9ACTN</name>
<reference evidence="2" key="1">
    <citation type="submission" date="2018-01" db="EMBL/GenBank/DDBJ databases">
        <authorList>
            <person name="Li J."/>
        </authorList>
    </citation>
    <scope>NUCLEOTIDE SEQUENCE [LARGE SCALE GENOMIC DNA]</scope>
    <source>
        <strain evidence="2">592</strain>
    </source>
</reference>
<dbReference type="OrthoDB" id="4730712at2"/>
<accession>A0A5F2EUN7</accession>
<dbReference type="Proteomes" id="UP000244384">
    <property type="component" value="Chromosome"/>
</dbReference>